<organism evidence="2 3">
    <name type="scientific">Paenibacillus aurantiacus</name>
    <dbReference type="NCBI Taxonomy" id="1936118"/>
    <lineage>
        <taxon>Bacteria</taxon>
        <taxon>Bacillati</taxon>
        <taxon>Bacillota</taxon>
        <taxon>Bacilli</taxon>
        <taxon>Bacillales</taxon>
        <taxon>Paenibacillaceae</taxon>
        <taxon>Paenibacillus</taxon>
    </lineage>
</organism>
<dbReference type="Proteomes" id="UP001589747">
    <property type="component" value="Unassembled WGS sequence"/>
</dbReference>
<dbReference type="InterPro" id="IPR025164">
    <property type="entry name" value="Toastrack_DUF4097"/>
</dbReference>
<dbReference type="RefSeq" id="WP_377492528.1">
    <property type="nucleotide sequence ID" value="NZ_JBHMDO010000015.1"/>
</dbReference>
<evidence type="ECO:0000313" key="2">
    <source>
        <dbReference type="EMBL" id="MFB9325871.1"/>
    </source>
</evidence>
<sequence>MRNWVIAGLTLFAAGAIGTVVTFGSEGDFSFGTVKVEKEASVSAAGIERIKLGASAADIDIVPGEGDAFKATLTGRASKKFLDRIEVKLVPSGKELLVDVKASTGFSIGLNILDVDLRLEVPNREWSKLAIEGGSGNVDLSDLKIDELVASIGSGNVHVKNLTSRKMELEAGSGNIHAESSTANVVQMDVSSGNLRLTDVAAGKVNADTGSGNIYVTADQLSGDVIAETSSGNVTIATLAPPESATFLFATGSGDLKNEWEEGQESDADGAKEQVVFGGGDIRVEVETGSGNLYLERR</sequence>
<dbReference type="Pfam" id="PF13349">
    <property type="entry name" value="DUF4097"/>
    <property type="match status" value="1"/>
</dbReference>
<reference evidence="2 3" key="1">
    <citation type="submission" date="2024-09" db="EMBL/GenBank/DDBJ databases">
        <authorList>
            <person name="Sun Q."/>
            <person name="Mori K."/>
        </authorList>
    </citation>
    <scope>NUCLEOTIDE SEQUENCE [LARGE SCALE GENOMIC DNA]</scope>
    <source>
        <strain evidence="2 3">TISTR 2452</strain>
    </source>
</reference>
<proteinExistence type="predicted"/>
<gene>
    <name evidence="2" type="ORF">ACFFSY_08015</name>
</gene>
<dbReference type="EMBL" id="JBHMDO010000015">
    <property type="protein sequence ID" value="MFB9325871.1"/>
    <property type="molecule type" value="Genomic_DNA"/>
</dbReference>
<keyword evidence="3" id="KW-1185">Reference proteome</keyword>
<dbReference type="Gene3D" id="2.160.20.120">
    <property type="match status" value="1"/>
</dbReference>
<accession>A0ABV5KMN8</accession>
<feature type="domain" description="DUF4097" evidence="1">
    <location>
        <begin position="47"/>
        <end position="294"/>
    </location>
</feature>
<evidence type="ECO:0000259" key="1">
    <source>
        <dbReference type="Pfam" id="PF13349"/>
    </source>
</evidence>
<comment type="caution">
    <text evidence="2">The sequence shown here is derived from an EMBL/GenBank/DDBJ whole genome shotgun (WGS) entry which is preliminary data.</text>
</comment>
<name>A0ABV5KMN8_9BACL</name>
<evidence type="ECO:0000313" key="3">
    <source>
        <dbReference type="Proteomes" id="UP001589747"/>
    </source>
</evidence>
<protein>
    <submittedName>
        <fullName evidence="2">DUF4097 family beta strand repeat-containing protein</fullName>
    </submittedName>
</protein>